<dbReference type="EMBL" id="CAXLJM020000033">
    <property type="protein sequence ID" value="CAL8101460.1"/>
    <property type="molecule type" value="Genomic_DNA"/>
</dbReference>
<accession>A0ABP1QFH3</accession>
<dbReference type="Proteomes" id="UP001642540">
    <property type="component" value="Unassembled WGS sequence"/>
</dbReference>
<dbReference type="PANTHER" id="PTHR13468:SF1">
    <property type="entry name" value="PROTEIN DEK"/>
    <property type="match status" value="1"/>
</dbReference>
<reference evidence="2 3" key="1">
    <citation type="submission" date="2024-08" db="EMBL/GenBank/DDBJ databases">
        <authorList>
            <person name="Cucini C."/>
            <person name="Frati F."/>
        </authorList>
    </citation>
    <scope>NUCLEOTIDE SEQUENCE [LARGE SCALE GENOMIC DNA]</scope>
</reference>
<dbReference type="PANTHER" id="PTHR13468">
    <property type="entry name" value="DEK PROTEIN"/>
    <property type="match status" value="1"/>
</dbReference>
<feature type="compositionally biased region" description="Basic residues" evidence="1">
    <location>
        <begin position="352"/>
        <end position="368"/>
    </location>
</feature>
<feature type="region of interest" description="Disordered" evidence="1">
    <location>
        <begin position="17"/>
        <end position="37"/>
    </location>
</feature>
<sequence>MEVSGSSIILSELAVSKDEVSDENAADATASSSPIEGLDPIPVILNAAEVPETTESAQSTAVLDLGLQKNFQQGITNVEGTDIADENELKDGKQDQSNGFMDFDLLDLIANPAERVKSDTMRRKRKQVNLFVISVPEEKPPMVVANGQGCQLGEIPSIETQINKRPYSDLVRLHRFLFGKGGSQEEVKNNLKLFSGFPFSKESDDYKKKREVLIKMNEIVRDILCDCLTLSKEYATEIMDENLMSFLLKPASTSEALKLPLAVTAELNETRRAVAPEQVESAAATSKQGESAAATSKQGESTAAPSMQGDSITASEQGDSTGTSCKHGELTANSEQTESLSGTSSQEEPVAKPKKQGKAKAATPRKPKVSAAKPDQVETKPAAGKPRKVKPKSDKENSKPVKDPPKRKRKGFMAPVTDKSQPAKKVKSANQTATLATVISAQ</sequence>
<gene>
    <name evidence="2" type="ORF">ODALV1_LOCUS10849</name>
</gene>
<evidence type="ECO:0000256" key="1">
    <source>
        <dbReference type="SAM" id="MobiDB-lite"/>
    </source>
</evidence>
<comment type="caution">
    <text evidence="2">The sequence shown here is derived from an EMBL/GenBank/DDBJ whole genome shotgun (WGS) entry which is preliminary data.</text>
</comment>
<organism evidence="2 3">
    <name type="scientific">Orchesella dallaii</name>
    <dbReference type="NCBI Taxonomy" id="48710"/>
    <lineage>
        <taxon>Eukaryota</taxon>
        <taxon>Metazoa</taxon>
        <taxon>Ecdysozoa</taxon>
        <taxon>Arthropoda</taxon>
        <taxon>Hexapoda</taxon>
        <taxon>Collembola</taxon>
        <taxon>Entomobryomorpha</taxon>
        <taxon>Entomobryoidea</taxon>
        <taxon>Orchesellidae</taxon>
        <taxon>Orchesellinae</taxon>
        <taxon>Orchesella</taxon>
    </lineage>
</organism>
<feature type="compositionally biased region" description="Basic and acidic residues" evidence="1">
    <location>
        <begin position="391"/>
        <end position="404"/>
    </location>
</feature>
<dbReference type="InterPro" id="IPR044198">
    <property type="entry name" value="DEK"/>
</dbReference>
<evidence type="ECO:0000313" key="3">
    <source>
        <dbReference type="Proteomes" id="UP001642540"/>
    </source>
</evidence>
<feature type="compositionally biased region" description="Polar residues" evidence="1">
    <location>
        <begin position="428"/>
        <end position="442"/>
    </location>
</feature>
<proteinExistence type="predicted"/>
<evidence type="ECO:0000313" key="2">
    <source>
        <dbReference type="EMBL" id="CAL8101460.1"/>
    </source>
</evidence>
<name>A0ABP1QFH3_9HEXA</name>
<keyword evidence="3" id="KW-1185">Reference proteome</keyword>
<protein>
    <submittedName>
        <fullName evidence="2">Uncharacterized protein</fullName>
    </submittedName>
</protein>
<feature type="compositionally biased region" description="Polar residues" evidence="1">
    <location>
        <begin position="331"/>
        <end position="347"/>
    </location>
</feature>
<feature type="region of interest" description="Disordered" evidence="1">
    <location>
        <begin position="276"/>
        <end position="442"/>
    </location>
</feature>
<feature type="compositionally biased region" description="Polar residues" evidence="1">
    <location>
        <begin position="283"/>
        <end position="324"/>
    </location>
</feature>